<feature type="signal peptide" evidence="2">
    <location>
        <begin position="1"/>
        <end position="18"/>
    </location>
</feature>
<keyword evidence="2" id="KW-0732">Signal</keyword>
<dbReference type="InParanoid" id="A0A0G4G1U7"/>
<dbReference type="VEuPathDB" id="CryptoDB:Vbra_16677"/>
<feature type="chain" id="PRO_5005189860" evidence="2">
    <location>
        <begin position="19"/>
        <end position="260"/>
    </location>
</feature>
<evidence type="ECO:0000313" key="3">
    <source>
        <dbReference type="EMBL" id="CEM21712.1"/>
    </source>
</evidence>
<sequence>MLYVAFSVLVLIVKGAAAEQLHHHDDSKCHDAPQLAEPDVNPILAKFNPECQLPGCDAAAEIAAHEHCVYADEPTDIDIGLPEPLECVAALCNSEKLELFPGKIFEPHSESPHCLFKPKLDPADKRDVQCSLPVSAKCAPSCNWACDDKEIASFKFCLTPEEQAQKKKGVCKVRRCNRDQGESLFDKYYTGTIRSIADEGEESVTLADFVCDFDIDEHPCTLSFANLCPKSSEPSKESLDAILDMEASRPQKAQKKHKKK</sequence>
<evidence type="ECO:0000313" key="4">
    <source>
        <dbReference type="Proteomes" id="UP000041254"/>
    </source>
</evidence>
<gene>
    <name evidence="3" type="ORF">Vbra_16677</name>
</gene>
<accession>A0A0G4G1U7</accession>
<feature type="region of interest" description="Disordered" evidence="1">
    <location>
        <begin position="230"/>
        <end position="260"/>
    </location>
</feature>
<evidence type="ECO:0000256" key="1">
    <source>
        <dbReference type="SAM" id="MobiDB-lite"/>
    </source>
</evidence>
<protein>
    <submittedName>
        <fullName evidence="3">Uncharacterized protein</fullName>
    </submittedName>
</protein>
<reference evidence="3 4" key="1">
    <citation type="submission" date="2014-11" db="EMBL/GenBank/DDBJ databases">
        <authorList>
            <person name="Zhu J."/>
            <person name="Qi W."/>
            <person name="Song R."/>
        </authorList>
    </citation>
    <scope>NUCLEOTIDE SEQUENCE [LARGE SCALE GENOMIC DNA]</scope>
</reference>
<proteinExistence type="predicted"/>
<evidence type="ECO:0000256" key="2">
    <source>
        <dbReference type="SAM" id="SignalP"/>
    </source>
</evidence>
<dbReference type="AlphaFoldDB" id="A0A0G4G1U7"/>
<keyword evidence="4" id="KW-1185">Reference proteome</keyword>
<dbReference type="Proteomes" id="UP000041254">
    <property type="component" value="Unassembled WGS sequence"/>
</dbReference>
<dbReference type="EMBL" id="CDMY01000542">
    <property type="protein sequence ID" value="CEM21712.1"/>
    <property type="molecule type" value="Genomic_DNA"/>
</dbReference>
<organism evidence="3 4">
    <name type="scientific">Vitrella brassicaformis (strain CCMP3155)</name>
    <dbReference type="NCBI Taxonomy" id="1169540"/>
    <lineage>
        <taxon>Eukaryota</taxon>
        <taxon>Sar</taxon>
        <taxon>Alveolata</taxon>
        <taxon>Colpodellida</taxon>
        <taxon>Vitrellaceae</taxon>
        <taxon>Vitrella</taxon>
    </lineage>
</organism>
<name>A0A0G4G1U7_VITBC</name>